<comment type="caution">
    <text evidence="2">The sequence shown here is derived from an EMBL/GenBank/DDBJ whole genome shotgun (WGS) entry which is preliminary data.</text>
</comment>
<dbReference type="Proteomes" id="UP001530315">
    <property type="component" value="Unassembled WGS sequence"/>
</dbReference>
<gene>
    <name evidence="2" type="ORF">ACHAW5_004939</name>
</gene>
<evidence type="ECO:0000256" key="1">
    <source>
        <dbReference type="SAM" id="MobiDB-lite"/>
    </source>
</evidence>
<feature type="region of interest" description="Disordered" evidence="1">
    <location>
        <begin position="1"/>
        <end position="118"/>
    </location>
</feature>
<accession>A0ABD3NCS2</accession>
<keyword evidence="3" id="KW-1185">Reference proteome</keyword>
<evidence type="ECO:0000313" key="3">
    <source>
        <dbReference type="Proteomes" id="UP001530315"/>
    </source>
</evidence>
<organism evidence="2 3">
    <name type="scientific">Stephanodiscus triporus</name>
    <dbReference type="NCBI Taxonomy" id="2934178"/>
    <lineage>
        <taxon>Eukaryota</taxon>
        <taxon>Sar</taxon>
        <taxon>Stramenopiles</taxon>
        <taxon>Ochrophyta</taxon>
        <taxon>Bacillariophyta</taxon>
        <taxon>Coscinodiscophyceae</taxon>
        <taxon>Thalassiosirophycidae</taxon>
        <taxon>Stephanodiscales</taxon>
        <taxon>Stephanodiscaceae</taxon>
        <taxon>Stephanodiscus</taxon>
    </lineage>
</organism>
<dbReference type="AlphaFoldDB" id="A0ABD3NCS2"/>
<name>A0ABD3NCS2_9STRA</name>
<feature type="compositionally biased region" description="Polar residues" evidence="1">
    <location>
        <begin position="9"/>
        <end position="20"/>
    </location>
</feature>
<feature type="compositionally biased region" description="Acidic residues" evidence="1">
    <location>
        <begin position="105"/>
        <end position="115"/>
    </location>
</feature>
<evidence type="ECO:0000313" key="2">
    <source>
        <dbReference type="EMBL" id="KAL3772101.1"/>
    </source>
</evidence>
<sequence>MGRKKRSGATANDGQSSLSSFPPPPPLLPPMTMGMPPPPPMMTMAYNNNSASGAAMAFDQYGRPAMPPPPPAMMMTNAPPPPPPPMASSASGAPPAPKRSRPSDDVDPDVDDDVVAGERKSYPVKRYRPDSYYRSIEAFARYTKSHRMLDAAYVRWTSAGSTPDRPHVFGIRIAGSYLSWGRGKTRDAAIDAAVRAAFHLVAAHGYDDFAMTEDCFTEEPYDAPALAPMPPPPPPPPPHGGYVGHMGMGMGVMIPPLPPGGPPPGMPPNFSHHQPPIPGGGPPGSSLFGANPPPAFDESLIPQPAAPCANLAIASAVSTAAAAIEGGGVGGGGTATVGVSVSTIAAATATAATTTATSKGLVYSGMSIDEGGDEMSMEETRMRMPRYWTSVLRGH</sequence>
<proteinExistence type="predicted"/>
<feature type="compositionally biased region" description="Pro residues" evidence="1">
    <location>
        <begin position="65"/>
        <end position="86"/>
    </location>
</feature>
<protein>
    <recommendedName>
        <fullName evidence="4">DRBM domain-containing protein</fullName>
    </recommendedName>
</protein>
<reference evidence="2 3" key="1">
    <citation type="submission" date="2024-10" db="EMBL/GenBank/DDBJ databases">
        <title>Updated reference genomes for cyclostephanoid diatoms.</title>
        <authorList>
            <person name="Roberts W.R."/>
            <person name="Alverson A.J."/>
        </authorList>
    </citation>
    <scope>NUCLEOTIDE SEQUENCE [LARGE SCALE GENOMIC DNA]</scope>
    <source>
        <strain evidence="2 3">AJA276-08</strain>
    </source>
</reference>
<feature type="compositionally biased region" description="Pro residues" evidence="1">
    <location>
        <begin position="21"/>
        <end position="41"/>
    </location>
</feature>
<dbReference type="EMBL" id="JALLAZ020001587">
    <property type="protein sequence ID" value="KAL3772101.1"/>
    <property type="molecule type" value="Genomic_DNA"/>
</dbReference>
<evidence type="ECO:0008006" key="4">
    <source>
        <dbReference type="Google" id="ProtNLM"/>
    </source>
</evidence>